<evidence type="ECO:0000256" key="7">
    <source>
        <dbReference type="SAM" id="Phobius"/>
    </source>
</evidence>
<keyword evidence="5 7" id="KW-1133">Transmembrane helix</keyword>
<evidence type="ECO:0000313" key="9">
    <source>
        <dbReference type="Proteomes" id="UP000054770"/>
    </source>
</evidence>
<feature type="transmembrane region" description="Helical" evidence="7">
    <location>
        <begin position="291"/>
        <end position="313"/>
    </location>
</feature>
<feature type="transmembrane region" description="Helical" evidence="7">
    <location>
        <begin position="12"/>
        <end position="30"/>
    </location>
</feature>
<keyword evidence="3 7" id="KW-0812">Transmembrane</keyword>
<sequence>MLWICVLSYPSMVAFQLVAARIAALTGNGLTVNMRKHYSRVLFYIAVARFLIANIFNIAADIVAMGIAAQLLWRGSIPIFAALFGLASVTLQWFIPYVRYAQVLKWLTLTLFAYVGVAVAVDMPWETIGIKSLMPRITWSEHYFTVLLAVLGTTISPYLLFSQADQQVEEKRPQVVSENKDFCKRGRQSIVMRRNTMIRTALSNGVGFFVMAAAAATLHLNGNGLNNARDAARVIEPAMGGYAPIVLALAFIGTAFLALPPLAGSAAHAAVSAVDQQNDAHQDDGHRNRRIALALLAVMALGVSIGVTLTIMRVEPIQILYWGAVVNGSTAMPIMVLLVMLSTKRSAVGDLSAHWLLRALCWLATVCAGAALVARFACNWFP</sequence>
<dbReference type="AlphaFoldDB" id="A0A158KY54"/>
<evidence type="ECO:0000256" key="5">
    <source>
        <dbReference type="ARBA" id="ARBA00022989"/>
    </source>
</evidence>
<keyword evidence="4" id="KW-0769">Symport</keyword>
<keyword evidence="2" id="KW-0813">Transport</keyword>
<feature type="transmembrane region" description="Helical" evidence="7">
    <location>
        <begin position="106"/>
        <end position="123"/>
    </location>
</feature>
<dbReference type="EMBL" id="FCON02000210">
    <property type="protein sequence ID" value="SAL86044.1"/>
    <property type="molecule type" value="Genomic_DNA"/>
</dbReference>
<evidence type="ECO:0000256" key="1">
    <source>
        <dbReference type="ARBA" id="ARBA00004141"/>
    </source>
</evidence>
<evidence type="ECO:0000313" key="8">
    <source>
        <dbReference type="EMBL" id="SAL86044.1"/>
    </source>
</evidence>
<feature type="transmembrane region" description="Helical" evidence="7">
    <location>
        <begin position="355"/>
        <end position="377"/>
    </location>
</feature>
<organism evidence="8 9">
    <name type="scientific">Caballeronia choica</name>
    <dbReference type="NCBI Taxonomy" id="326476"/>
    <lineage>
        <taxon>Bacteria</taxon>
        <taxon>Pseudomonadati</taxon>
        <taxon>Pseudomonadota</taxon>
        <taxon>Betaproteobacteria</taxon>
        <taxon>Burkholderiales</taxon>
        <taxon>Burkholderiaceae</taxon>
        <taxon>Caballeronia</taxon>
    </lineage>
</organism>
<evidence type="ECO:0000256" key="4">
    <source>
        <dbReference type="ARBA" id="ARBA00022847"/>
    </source>
</evidence>
<dbReference type="GO" id="GO:0005886">
    <property type="term" value="C:plasma membrane"/>
    <property type="evidence" value="ECO:0007669"/>
    <property type="project" value="TreeGrafter"/>
</dbReference>
<dbReference type="RefSeq" id="WP_235028763.1">
    <property type="nucleotide sequence ID" value="NZ_FCON02000210.1"/>
</dbReference>
<comment type="caution">
    <text evidence="8">The sequence shown here is derived from an EMBL/GenBank/DDBJ whole genome shotgun (WGS) entry which is preliminary data.</text>
</comment>
<evidence type="ECO:0000256" key="3">
    <source>
        <dbReference type="ARBA" id="ARBA00022692"/>
    </source>
</evidence>
<proteinExistence type="predicted"/>
<evidence type="ECO:0000256" key="6">
    <source>
        <dbReference type="ARBA" id="ARBA00023136"/>
    </source>
</evidence>
<feature type="transmembrane region" description="Helical" evidence="7">
    <location>
        <begin position="143"/>
        <end position="161"/>
    </location>
</feature>
<dbReference type="GO" id="GO:0034755">
    <property type="term" value="P:iron ion transmembrane transport"/>
    <property type="evidence" value="ECO:0007669"/>
    <property type="project" value="TreeGrafter"/>
</dbReference>
<evidence type="ECO:0000256" key="2">
    <source>
        <dbReference type="ARBA" id="ARBA00022448"/>
    </source>
</evidence>
<dbReference type="Pfam" id="PF01566">
    <property type="entry name" value="Nramp"/>
    <property type="match status" value="1"/>
</dbReference>
<feature type="transmembrane region" description="Helical" evidence="7">
    <location>
        <begin position="319"/>
        <end position="343"/>
    </location>
</feature>
<feature type="transmembrane region" description="Helical" evidence="7">
    <location>
        <begin position="240"/>
        <end position="259"/>
    </location>
</feature>
<dbReference type="PANTHER" id="PTHR11706">
    <property type="entry name" value="SOLUTE CARRIER PROTEIN FAMILY 11 MEMBER"/>
    <property type="match status" value="1"/>
</dbReference>
<dbReference type="PANTHER" id="PTHR11706:SF33">
    <property type="entry name" value="NATURAL RESISTANCE-ASSOCIATED MACROPHAGE PROTEIN 2"/>
    <property type="match status" value="1"/>
</dbReference>
<feature type="transmembrane region" description="Helical" evidence="7">
    <location>
        <begin position="201"/>
        <end position="220"/>
    </location>
</feature>
<dbReference type="GO" id="GO:0015293">
    <property type="term" value="F:symporter activity"/>
    <property type="evidence" value="ECO:0007669"/>
    <property type="project" value="UniProtKB-KW"/>
</dbReference>
<keyword evidence="6 7" id="KW-0472">Membrane</keyword>
<reference evidence="8" key="1">
    <citation type="submission" date="2016-01" db="EMBL/GenBank/DDBJ databases">
        <authorList>
            <person name="Peeters C."/>
        </authorList>
    </citation>
    <scope>NUCLEOTIDE SEQUENCE [LARGE SCALE GENOMIC DNA]</scope>
    <source>
        <strain evidence="8">LMG 22940</strain>
    </source>
</reference>
<dbReference type="InterPro" id="IPR001046">
    <property type="entry name" value="NRAMP_fam"/>
</dbReference>
<dbReference type="GO" id="GO:0015086">
    <property type="term" value="F:cadmium ion transmembrane transporter activity"/>
    <property type="evidence" value="ECO:0007669"/>
    <property type="project" value="TreeGrafter"/>
</dbReference>
<feature type="transmembrane region" description="Helical" evidence="7">
    <location>
        <begin position="42"/>
        <end position="69"/>
    </location>
</feature>
<accession>A0A158KY54</accession>
<keyword evidence="9" id="KW-1185">Reference proteome</keyword>
<feature type="transmembrane region" description="Helical" evidence="7">
    <location>
        <begin position="75"/>
        <end position="94"/>
    </location>
</feature>
<comment type="subcellular location">
    <subcellularLocation>
        <location evidence="1">Membrane</location>
        <topology evidence="1">Multi-pass membrane protein</topology>
    </subcellularLocation>
</comment>
<gene>
    <name evidence="8" type="ORF">AWB68_07890</name>
</gene>
<name>A0A158KY54_9BURK</name>
<protein>
    <submittedName>
        <fullName evidence="8">Natural resistance-associated macrophage protein</fullName>
    </submittedName>
</protein>
<dbReference type="Proteomes" id="UP000054770">
    <property type="component" value="Unassembled WGS sequence"/>
</dbReference>
<dbReference type="GO" id="GO:0005384">
    <property type="term" value="F:manganese ion transmembrane transporter activity"/>
    <property type="evidence" value="ECO:0007669"/>
    <property type="project" value="TreeGrafter"/>
</dbReference>